<comment type="caution">
    <text evidence="2">The sequence shown here is derived from an EMBL/GenBank/DDBJ whole genome shotgun (WGS) entry which is preliminary data.</text>
</comment>
<sequence length="189" mass="20567">MTGSSHKRKHLSSSGQDDACINFRNCPNIDCIVPYLDAATLKKANLTVAEQAYTHFVDAVRDFRKWCKHDTALDVEAFVYAASLALFQFCEHVRLAAPAKPYAFRQLYTDMQDLAPESSPSRVPIPTASVKIPPPRSTTRLPPLPAMDDHSRISSSPVPSTKRVKLETAFQQSSSGSASPTGSSSTGSP</sequence>
<evidence type="ECO:0000313" key="3">
    <source>
        <dbReference type="Proteomes" id="UP001222325"/>
    </source>
</evidence>
<organism evidence="2 3">
    <name type="scientific">Mycena belliarum</name>
    <dbReference type="NCBI Taxonomy" id="1033014"/>
    <lineage>
        <taxon>Eukaryota</taxon>
        <taxon>Fungi</taxon>
        <taxon>Dikarya</taxon>
        <taxon>Basidiomycota</taxon>
        <taxon>Agaricomycotina</taxon>
        <taxon>Agaricomycetes</taxon>
        <taxon>Agaricomycetidae</taxon>
        <taxon>Agaricales</taxon>
        <taxon>Marasmiineae</taxon>
        <taxon>Mycenaceae</taxon>
        <taxon>Mycena</taxon>
    </lineage>
</organism>
<name>A0AAD6TZU3_9AGAR</name>
<feature type="compositionally biased region" description="Low complexity" evidence="1">
    <location>
        <begin position="173"/>
        <end position="189"/>
    </location>
</feature>
<accession>A0AAD6TZU3</accession>
<evidence type="ECO:0000313" key="2">
    <source>
        <dbReference type="EMBL" id="KAJ7082177.1"/>
    </source>
</evidence>
<protein>
    <submittedName>
        <fullName evidence="2">Uncharacterized protein</fullName>
    </submittedName>
</protein>
<proteinExistence type="predicted"/>
<evidence type="ECO:0000256" key="1">
    <source>
        <dbReference type="SAM" id="MobiDB-lite"/>
    </source>
</evidence>
<feature type="region of interest" description="Disordered" evidence="1">
    <location>
        <begin position="115"/>
        <end position="189"/>
    </location>
</feature>
<dbReference type="Proteomes" id="UP001222325">
    <property type="component" value="Unassembled WGS sequence"/>
</dbReference>
<reference evidence="2" key="1">
    <citation type="submission" date="2023-03" db="EMBL/GenBank/DDBJ databases">
        <title>Massive genome expansion in bonnet fungi (Mycena s.s.) driven by repeated elements and novel gene families across ecological guilds.</title>
        <authorList>
            <consortium name="Lawrence Berkeley National Laboratory"/>
            <person name="Harder C.B."/>
            <person name="Miyauchi S."/>
            <person name="Viragh M."/>
            <person name="Kuo A."/>
            <person name="Thoen E."/>
            <person name="Andreopoulos B."/>
            <person name="Lu D."/>
            <person name="Skrede I."/>
            <person name="Drula E."/>
            <person name="Henrissat B."/>
            <person name="Morin E."/>
            <person name="Kohler A."/>
            <person name="Barry K."/>
            <person name="LaButti K."/>
            <person name="Morin E."/>
            <person name="Salamov A."/>
            <person name="Lipzen A."/>
            <person name="Mereny Z."/>
            <person name="Hegedus B."/>
            <person name="Baldrian P."/>
            <person name="Stursova M."/>
            <person name="Weitz H."/>
            <person name="Taylor A."/>
            <person name="Grigoriev I.V."/>
            <person name="Nagy L.G."/>
            <person name="Martin F."/>
            <person name="Kauserud H."/>
        </authorList>
    </citation>
    <scope>NUCLEOTIDE SEQUENCE</scope>
    <source>
        <strain evidence="2">CBHHK173m</strain>
    </source>
</reference>
<gene>
    <name evidence="2" type="ORF">B0H15DRAFT_803289</name>
</gene>
<keyword evidence="3" id="KW-1185">Reference proteome</keyword>
<dbReference type="AlphaFoldDB" id="A0AAD6TZU3"/>
<dbReference type="EMBL" id="JARJCN010000046">
    <property type="protein sequence ID" value="KAJ7082177.1"/>
    <property type="molecule type" value="Genomic_DNA"/>
</dbReference>